<dbReference type="InterPro" id="IPR016055">
    <property type="entry name" value="A-D-PHexomutase_a/b/a-I/II/III"/>
</dbReference>
<dbReference type="InterPro" id="IPR016066">
    <property type="entry name" value="A-D-PHexomutase_CS"/>
</dbReference>
<dbReference type="InterPro" id="IPR005844">
    <property type="entry name" value="A-D-PHexomutase_a/b/a-I"/>
</dbReference>
<evidence type="ECO:0000256" key="17">
    <source>
        <dbReference type="PIRSR" id="PIRSR016408-2"/>
    </source>
</evidence>
<dbReference type="InterPro" id="IPR049023">
    <property type="entry name" value="AMG1_II"/>
</dbReference>
<comment type="pathway">
    <text evidence="2">Nucleotide-sugar biosynthesis; UDP-N-acetyl-alpha-D-glucosamine biosynthesis; N-acetyl-alpha-D-glucosamine 1-phosphate from alpha-D-glucosamine 6-phosphate (route I): step 2/2.</text>
</comment>
<evidence type="ECO:0000256" key="15">
    <source>
        <dbReference type="ARBA" id="ARBA00081059"/>
    </source>
</evidence>
<dbReference type="EMBL" id="CAIIXF020000005">
    <property type="protein sequence ID" value="CAH1783957.1"/>
    <property type="molecule type" value="Genomic_DNA"/>
</dbReference>
<dbReference type="GO" id="GO:0004610">
    <property type="term" value="F:phosphoacetylglucosamine mutase activity"/>
    <property type="evidence" value="ECO:0007669"/>
    <property type="project" value="UniProtKB-EC"/>
</dbReference>
<dbReference type="FunFam" id="3.40.120.10:FF:000019">
    <property type="entry name" value="Phosphoacetylglucosamine mutase"/>
    <property type="match status" value="1"/>
</dbReference>
<dbReference type="FunFam" id="3.40.120.10:FF:000013">
    <property type="entry name" value="Phosphoacetylglucosamine mutase"/>
    <property type="match status" value="1"/>
</dbReference>
<evidence type="ECO:0000256" key="13">
    <source>
        <dbReference type="ARBA" id="ARBA00060228"/>
    </source>
</evidence>
<comment type="caution">
    <text evidence="23">The sequence shown here is derived from an EMBL/GenBank/DDBJ whole genome shotgun (WGS) entry which is preliminary data.</text>
</comment>
<evidence type="ECO:0000256" key="4">
    <source>
        <dbReference type="ARBA" id="ARBA00012731"/>
    </source>
</evidence>
<feature type="binding site" evidence="17">
    <location>
        <position position="514"/>
    </location>
    <ligand>
        <name>substrate</name>
    </ligand>
</feature>
<evidence type="ECO:0000259" key="19">
    <source>
        <dbReference type="Pfam" id="PF00408"/>
    </source>
</evidence>
<evidence type="ECO:0000256" key="10">
    <source>
        <dbReference type="ARBA" id="ARBA00023277"/>
    </source>
</evidence>
<dbReference type="Proteomes" id="UP000749559">
    <property type="component" value="Unassembled WGS sequence"/>
</dbReference>
<dbReference type="PANTHER" id="PTHR45955">
    <property type="entry name" value="PHOSPHOACETYLGLUCOSAMINE MUTASE"/>
    <property type="match status" value="1"/>
</dbReference>
<accession>A0A8J1T6V0</accession>
<feature type="binding site" evidence="18">
    <location>
        <position position="287"/>
    </location>
    <ligand>
        <name>Mg(2+)</name>
        <dbReference type="ChEBI" id="CHEBI:18420"/>
    </ligand>
</feature>
<dbReference type="Pfam" id="PF21404">
    <property type="entry name" value="AMG1_III"/>
    <property type="match status" value="1"/>
</dbReference>
<feature type="active site" description="Phosphoserine intermediate" evidence="16">
    <location>
        <position position="71"/>
    </location>
</feature>
<feature type="binding site" evidence="18">
    <location>
        <position position="285"/>
    </location>
    <ligand>
        <name>Mg(2+)</name>
        <dbReference type="ChEBI" id="CHEBI:18420"/>
    </ligand>
</feature>
<evidence type="ECO:0000256" key="18">
    <source>
        <dbReference type="PIRSR" id="PIRSR016408-3"/>
    </source>
</evidence>
<feature type="domain" description="Alpha-D-phosphohexomutase alpha/beta/alpha" evidence="20">
    <location>
        <begin position="126"/>
        <end position="175"/>
    </location>
</feature>
<dbReference type="Gene3D" id="3.30.310.50">
    <property type="entry name" value="Alpha-D-phosphohexomutase, C-terminal domain"/>
    <property type="match status" value="1"/>
</dbReference>
<comment type="catalytic activity">
    <reaction evidence="1">
        <text>N-acetyl-alpha-D-glucosamine 1-phosphate = N-acetyl-D-glucosamine 6-phosphate</text>
        <dbReference type="Rhea" id="RHEA:23804"/>
        <dbReference type="ChEBI" id="CHEBI:57513"/>
        <dbReference type="ChEBI" id="CHEBI:57776"/>
        <dbReference type="EC" id="5.4.2.3"/>
    </reaction>
</comment>
<dbReference type="EC" id="5.4.2.3" evidence="4"/>
<evidence type="ECO:0000256" key="7">
    <source>
        <dbReference type="ARBA" id="ARBA00022842"/>
    </source>
</evidence>
<feature type="binding site" description="via phosphate group" evidence="18">
    <location>
        <position position="71"/>
    </location>
    <ligand>
        <name>Mg(2+)</name>
        <dbReference type="ChEBI" id="CHEBI:18420"/>
    </ligand>
</feature>
<dbReference type="PANTHER" id="PTHR45955:SF1">
    <property type="entry name" value="PHOSPHOACETYLGLUCOSAMINE MUTASE"/>
    <property type="match status" value="1"/>
</dbReference>
<comment type="cofactor">
    <cofactor evidence="18">
        <name>Mg(2+)</name>
        <dbReference type="ChEBI" id="CHEBI:18420"/>
    </cofactor>
    <text evidence="18">Binds 1 Mg(2+) ion per subunit.</text>
</comment>
<feature type="domain" description="Phosphoacetylglucosamine mutase AMG1" evidence="22">
    <location>
        <begin position="186"/>
        <end position="290"/>
    </location>
</feature>
<evidence type="ECO:0000313" key="24">
    <source>
        <dbReference type="Proteomes" id="UP000749559"/>
    </source>
</evidence>
<feature type="binding site" evidence="18">
    <location>
        <position position="283"/>
    </location>
    <ligand>
        <name>Mg(2+)</name>
        <dbReference type="ChEBI" id="CHEBI:18420"/>
    </ligand>
</feature>
<protein>
    <recommendedName>
        <fullName evidence="14">Phosphoacetylglucosamine mutase</fullName>
        <ecNumber evidence="4">5.4.2.3</ecNumber>
    </recommendedName>
    <alternativeName>
        <fullName evidence="12">Acetylglucosamine phosphomutase</fullName>
    </alternativeName>
    <alternativeName>
        <fullName evidence="11">N-acetylglucosamine-phosphate mutase</fullName>
    </alternativeName>
    <alternativeName>
        <fullName evidence="15">Phosphoglucomutase-3</fullName>
    </alternativeName>
</protein>
<feature type="domain" description="Phosphoacetylglucosamine mutase AMG1" evidence="21">
    <location>
        <begin position="304"/>
        <end position="444"/>
    </location>
</feature>
<proteinExistence type="inferred from homology"/>
<organism evidence="23 24">
    <name type="scientific">Owenia fusiformis</name>
    <name type="common">Polychaete worm</name>
    <dbReference type="NCBI Taxonomy" id="6347"/>
    <lineage>
        <taxon>Eukaryota</taxon>
        <taxon>Metazoa</taxon>
        <taxon>Spiralia</taxon>
        <taxon>Lophotrochozoa</taxon>
        <taxon>Annelida</taxon>
        <taxon>Polychaeta</taxon>
        <taxon>Sedentaria</taxon>
        <taxon>Canalipalpata</taxon>
        <taxon>Sabellida</taxon>
        <taxon>Oweniida</taxon>
        <taxon>Oweniidae</taxon>
        <taxon>Owenia</taxon>
    </lineage>
</organism>
<dbReference type="Gene3D" id="3.40.120.10">
    <property type="entry name" value="Alpha-D-Glucose-1,6-Bisphosphate, subunit A, domain 3"/>
    <property type="match status" value="2"/>
</dbReference>
<dbReference type="Pfam" id="PF21405">
    <property type="entry name" value="AMG1_II"/>
    <property type="match status" value="1"/>
</dbReference>
<dbReference type="InterPro" id="IPR016657">
    <property type="entry name" value="PAGM"/>
</dbReference>
<dbReference type="AlphaFoldDB" id="A0A8J1T6V0"/>
<evidence type="ECO:0000256" key="11">
    <source>
        <dbReference type="ARBA" id="ARBA00031926"/>
    </source>
</evidence>
<keyword evidence="10" id="KW-0119">Carbohydrate metabolism</keyword>
<evidence type="ECO:0000256" key="14">
    <source>
        <dbReference type="ARBA" id="ARBA00070218"/>
    </source>
</evidence>
<keyword evidence="6 18" id="KW-0479">Metal-binding</keyword>
<keyword evidence="8" id="KW-0007">Acetylation</keyword>
<dbReference type="PROSITE" id="PS00710">
    <property type="entry name" value="PGM_PMM"/>
    <property type="match status" value="1"/>
</dbReference>
<dbReference type="InterPro" id="IPR036900">
    <property type="entry name" value="A-D-PHexomutase_C_sf"/>
</dbReference>
<evidence type="ECO:0000313" key="23">
    <source>
        <dbReference type="EMBL" id="CAH1783957.1"/>
    </source>
</evidence>
<keyword evidence="5" id="KW-0597">Phosphoprotein</keyword>
<evidence type="ECO:0000256" key="9">
    <source>
        <dbReference type="ARBA" id="ARBA00023235"/>
    </source>
</evidence>
<feature type="binding site" evidence="17">
    <location>
        <begin position="505"/>
        <end position="509"/>
    </location>
    <ligand>
        <name>substrate</name>
    </ligand>
</feature>
<dbReference type="SUPFAM" id="SSF55957">
    <property type="entry name" value="Phosphoglucomutase, C-terminal domain"/>
    <property type="match status" value="1"/>
</dbReference>
<evidence type="ECO:0000259" key="22">
    <source>
        <dbReference type="Pfam" id="PF21405"/>
    </source>
</evidence>
<dbReference type="InterPro" id="IPR005843">
    <property type="entry name" value="A-D-PHexomutase_C"/>
</dbReference>
<evidence type="ECO:0000256" key="2">
    <source>
        <dbReference type="ARBA" id="ARBA00004865"/>
    </source>
</evidence>
<feature type="non-terminal residue" evidence="23">
    <location>
        <position position="552"/>
    </location>
</feature>
<evidence type="ECO:0000256" key="16">
    <source>
        <dbReference type="PIRSR" id="PIRSR016408-1"/>
    </source>
</evidence>
<evidence type="ECO:0000256" key="6">
    <source>
        <dbReference type="ARBA" id="ARBA00022723"/>
    </source>
</evidence>
<keyword evidence="7 18" id="KW-0460">Magnesium</keyword>
<dbReference type="GO" id="GO:0005975">
    <property type="term" value="P:carbohydrate metabolic process"/>
    <property type="evidence" value="ECO:0007669"/>
    <property type="project" value="InterPro"/>
</dbReference>
<evidence type="ECO:0000259" key="21">
    <source>
        <dbReference type="Pfam" id="PF21404"/>
    </source>
</evidence>
<feature type="domain" description="Alpha-D-phosphohexomutase alpha/beta/alpha" evidence="20">
    <location>
        <begin position="60"/>
        <end position="93"/>
    </location>
</feature>
<dbReference type="Pfam" id="PF02878">
    <property type="entry name" value="PGM_PMM_I"/>
    <property type="match status" value="2"/>
</dbReference>
<dbReference type="FunFam" id="3.30.310.50:FF:000003">
    <property type="entry name" value="Phosphoacetylglucosamine mutase"/>
    <property type="match status" value="1"/>
</dbReference>
<dbReference type="InterPro" id="IPR049022">
    <property type="entry name" value="AMG1_III"/>
</dbReference>
<evidence type="ECO:0000256" key="8">
    <source>
        <dbReference type="ARBA" id="ARBA00022990"/>
    </source>
</evidence>
<evidence type="ECO:0000256" key="12">
    <source>
        <dbReference type="ARBA" id="ARBA00032065"/>
    </source>
</evidence>
<feature type="binding site" evidence="17">
    <location>
        <begin position="377"/>
        <end position="379"/>
    </location>
    <ligand>
        <name>substrate</name>
    </ligand>
</feature>
<evidence type="ECO:0000256" key="1">
    <source>
        <dbReference type="ARBA" id="ARBA00000558"/>
    </source>
</evidence>
<keyword evidence="9" id="KW-0413">Isomerase</keyword>
<dbReference type="OrthoDB" id="1928at2759"/>
<comment type="similarity">
    <text evidence="3">Belongs to the phosphohexose mutase family.</text>
</comment>
<evidence type="ECO:0000259" key="20">
    <source>
        <dbReference type="Pfam" id="PF02878"/>
    </source>
</evidence>
<comment type="function">
    <text evidence="13">Catalyzes the conversion of GlcNAc-6-P into GlcNAc-1-P during the synthesis of uridine diphosphate/UDP-GlcNAc, a sugar nucleotide critical to multiple glycosylation pathways including protein N- and O-glycosylation.</text>
</comment>
<feature type="domain" description="Alpha-D-phosphohexomutase C-terminal" evidence="19">
    <location>
        <begin position="481"/>
        <end position="532"/>
    </location>
</feature>
<name>A0A8J1T6V0_OWEFU</name>
<sequence>QKVNMENILKKAQTVGQEKHRNNVDKIIQYGTAGFRTRGEYLDHVIYRMGLLAALRSKVKRATIGVMITASHNPEEDNGVKLVDPLGEMLEASWEPIATSLANVKDADLGSKLEEIIKTVDIDISAPSKVFIGRDTRPSSLPLAQACIDGANVFSSIITDYGLLSTPQLHYMVRCNNTNNEYGQPNEQGYYKKLSTAFKLLRGDNPSNKQYKSVLHIDGANGVGALKVENLQSHLGDSITIKVTNDGSSGKLNHLCGADYVKVGQQCPENMIIEAGDRCASFDGDADRIVYFYGDKEGTFHLLDGDKIATLVAGYLKDLVSKCGCDLDLGLVQTAYANGSSTNYITEQLKVPVACAKTGVKHLHHRALDFDIGVYFEANGHGTVTFSDKAQNKIKTAKDDQTLSSEQREAAEKLKNVIDLINQTVGDAISDMLLVETILHTKGWDISEWNSAYKDLPNRQLKVKVKDRTVIETTDAERRTTSPSGLQEAIDAIVAKYNNGRSFVRPSGTEDVVRVYAESDTRQNADMLAHEVSVKVYELAGGVGDAPVAPEF</sequence>
<dbReference type="CDD" id="cd03086">
    <property type="entry name" value="PGM3"/>
    <property type="match status" value="1"/>
</dbReference>
<dbReference type="GO" id="GO:0000287">
    <property type="term" value="F:magnesium ion binding"/>
    <property type="evidence" value="ECO:0007669"/>
    <property type="project" value="InterPro"/>
</dbReference>
<dbReference type="SUPFAM" id="SSF53738">
    <property type="entry name" value="Phosphoglucomutase, first 3 domains"/>
    <property type="match status" value="2"/>
</dbReference>
<reference evidence="23" key="1">
    <citation type="submission" date="2022-03" db="EMBL/GenBank/DDBJ databases">
        <authorList>
            <person name="Martin C."/>
        </authorList>
    </citation>
    <scope>NUCLEOTIDE SEQUENCE</scope>
</reference>
<dbReference type="GO" id="GO:0006048">
    <property type="term" value="P:UDP-N-acetylglucosamine biosynthetic process"/>
    <property type="evidence" value="ECO:0007669"/>
    <property type="project" value="UniProtKB-UniPathway"/>
</dbReference>
<keyword evidence="24" id="KW-1185">Reference proteome</keyword>
<gene>
    <name evidence="23" type="ORF">OFUS_LOCUS10225</name>
</gene>
<dbReference type="UniPathway" id="UPA00113">
    <property type="reaction ID" value="UER00530"/>
</dbReference>
<evidence type="ECO:0000256" key="3">
    <source>
        <dbReference type="ARBA" id="ARBA00010231"/>
    </source>
</evidence>
<evidence type="ECO:0000256" key="5">
    <source>
        <dbReference type="ARBA" id="ARBA00022553"/>
    </source>
</evidence>
<dbReference type="Pfam" id="PF00408">
    <property type="entry name" value="PGM_PMM_IV"/>
    <property type="match status" value="1"/>
</dbReference>
<dbReference type="FunFam" id="3.40.120.10:FF:000015">
    <property type="entry name" value="Phosphoacetylglucosamine mutase"/>
    <property type="match status" value="1"/>
</dbReference>
<dbReference type="PIRSF" id="PIRSF016408">
    <property type="entry name" value="PAGM"/>
    <property type="match status" value="1"/>
</dbReference>